<dbReference type="OMA" id="NISKWGQ"/>
<dbReference type="Proteomes" id="UP000654075">
    <property type="component" value="Unassembled WGS sequence"/>
</dbReference>
<keyword evidence="4" id="KW-1185">Reference proteome</keyword>
<gene>
    <name evidence="3" type="ORF">PGLA1383_LOCUS31193</name>
</gene>
<evidence type="ECO:0008006" key="5">
    <source>
        <dbReference type="Google" id="ProtNLM"/>
    </source>
</evidence>
<dbReference type="OrthoDB" id="185373at2759"/>
<evidence type="ECO:0000313" key="3">
    <source>
        <dbReference type="EMBL" id="CAE8613425.1"/>
    </source>
</evidence>
<evidence type="ECO:0000256" key="2">
    <source>
        <dbReference type="PROSITE-ProRule" id="PRU00708"/>
    </source>
</evidence>
<accession>A0A813FIA1</accession>
<name>A0A813FIA1_POLGL</name>
<proteinExistence type="predicted"/>
<dbReference type="Gene3D" id="1.25.40.10">
    <property type="entry name" value="Tetratricopeptide repeat domain"/>
    <property type="match status" value="3"/>
</dbReference>
<dbReference type="EMBL" id="CAJNNV010025256">
    <property type="protein sequence ID" value="CAE8613425.1"/>
    <property type="molecule type" value="Genomic_DNA"/>
</dbReference>
<organism evidence="3 4">
    <name type="scientific">Polarella glacialis</name>
    <name type="common">Dinoflagellate</name>
    <dbReference type="NCBI Taxonomy" id="89957"/>
    <lineage>
        <taxon>Eukaryota</taxon>
        <taxon>Sar</taxon>
        <taxon>Alveolata</taxon>
        <taxon>Dinophyceae</taxon>
        <taxon>Suessiales</taxon>
        <taxon>Suessiaceae</taxon>
        <taxon>Polarella</taxon>
    </lineage>
</organism>
<keyword evidence="1" id="KW-0677">Repeat</keyword>
<sequence>MRQAVDSRSAPEVAARNIGISAKSRVQAWQQAAMLQQEMRVDGLEPDMVTLGASASACRSMDQWNRALLLLKDARQMTLRLNEQAMGVVVSAFDRGQRWQHAVALLQTTASYGLCANLVACSAAASGCEKGKAWIMALELLRWARGQKLHPEVLTHNTVASSCEKAWRWDKVILCLQDLRQRGLQPDVVSFTAATTACGAAEHWDDVLQLLAELQFAGIRGDTILFNSAITACEKGCQWVASLHLLAKMGVNHLTSDVVSLNAGASALEKGSQWCRVVDLMLDFAKQRRVRPDSITYSASMAACNRAGNWSLALWLFTRMLQLALRPSTITCEAALRACEMGMNSHPVPGLLQLSRQCVDGTLPRPAVSSPRVALGRRSSMPGVGSAVASLTPRGHRAGGARLAIAGSELLHHHGVLWADIAAGLARAFWGPAELQLCRLLEDSASVNNNNNNNNYRKGNLRIQGHLEIPGLGCGTWQTLCSLRLATWAFEDCWHSLARHSIRRDMFALKAAALSSGNAPAMSGLGVWHGAVSSNCRFQHCRGAASGFNEDESLCFPRADSLLRPVHVEHDRSPHAERTALVRLLGNILEACSEVMMLKKSSAYQS</sequence>
<dbReference type="Pfam" id="PF13812">
    <property type="entry name" value="PPR_3"/>
    <property type="match status" value="2"/>
</dbReference>
<dbReference type="PANTHER" id="PTHR47447">
    <property type="entry name" value="OS03G0856100 PROTEIN"/>
    <property type="match status" value="1"/>
</dbReference>
<evidence type="ECO:0000313" key="4">
    <source>
        <dbReference type="Proteomes" id="UP000654075"/>
    </source>
</evidence>
<dbReference type="InterPro" id="IPR011990">
    <property type="entry name" value="TPR-like_helical_dom_sf"/>
</dbReference>
<protein>
    <recommendedName>
        <fullName evidence="5">Pentatricopeptide repeat-containing protein, chloroplastic</fullName>
    </recommendedName>
</protein>
<dbReference type="PANTHER" id="PTHR47447:SF17">
    <property type="entry name" value="OS12G0638900 PROTEIN"/>
    <property type="match status" value="1"/>
</dbReference>
<feature type="repeat" description="PPR" evidence="2">
    <location>
        <begin position="293"/>
        <end position="327"/>
    </location>
</feature>
<dbReference type="PROSITE" id="PS51375">
    <property type="entry name" value="PPR"/>
    <property type="match status" value="1"/>
</dbReference>
<reference evidence="3" key="1">
    <citation type="submission" date="2021-02" db="EMBL/GenBank/DDBJ databases">
        <authorList>
            <person name="Dougan E. K."/>
            <person name="Rhodes N."/>
            <person name="Thang M."/>
            <person name="Chan C."/>
        </authorList>
    </citation>
    <scope>NUCLEOTIDE SEQUENCE</scope>
</reference>
<dbReference type="AlphaFoldDB" id="A0A813FIA1"/>
<evidence type="ECO:0000256" key="1">
    <source>
        <dbReference type="ARBA" id="ARBA00022737"/>
    </source>
</evidence>
<dbReference type="InterPro" id="IPR002885">
    <property type="entry name" value="PPR_rpt"/>
</dbReference>
<comment type="caution">
    <text evidence="3">The sequence shown here is derived from an EMBL/GenBank/DDBJ whole genome shotgun (WGS) entry which is preliminary data.</text>
</comment>